<keyword evidence="6" id="KW-1185">Reference proteome</keyword>
<protein>
    <submittedName>
        <fullName evidence="5">Helix-turn-helix domain-containing protein</fullName>
    </submittedName>
</protein>
<dbReference type="PROSITE" id="PS01124">
    <property type="entry name" value="HTH_ARAC_FAMILY_2"/>
    <property type="match status" value="1"/>
</dbReference>
<dbReference type="SMART" id="SM00342">
    <property type="entry name" value="HTH_ARAC"/>
    <property type="match status" value="1"/>
</dbReference>
<evidence type="ECO:0000313" key="6">
    <source>
        <dbReference type="Proteomes" id="UP001596378"/>
    </source>
</evidence>
<accession>A0ABW2FC66</accession>
<keyword evidence="1" id="KW-0805">Transcription regulation</keyword>
<dbReference type="RefSeq" id="WP_378053189.1">
    <property type="nucleotide sequence ID" value="NZ_JBHMDN010000073.1"/>
</dbReference>
<organism evidence="5 6">
    <name type="scientific">Cohnella cellulosilytica</name>
    <dbReference type="NCBI Taxonomy" id="986710"/>
    <lineage>
        <taxon>Bacteria</taxon>
        <taxon>Bacillati</taxon>
        <taxon>Bacillota</taxon>
        <taxon>Bacilli</taxon>
        <taxon>Bacillales</taxon>
        <taxon>Paenibacillaceae</taxon>
        <taxon>Cohnella</taxon>
    </lineage>
</organism>
<feature type="domain" description="HTH araC/xylS-type" evidence="4">
    <location>
        <begin position="193"/>
        <end position="291"/>
    </location>
</feature>
<keyword evidence="2" id="KW-0238">DNA-binding</keyword>
<dbReference type="InterPro" id="IPR018060">
    <property type="entry name" value="HTH_AraC"/>
</dbReference>
<dbReference type="Pfam" id="PF12833">
    <property type="entry name" value="HTH_18"/>
    <property type="match status" value="1"/>
</dbReference>
<dbReference type="SUPFAM" id="SSF46689">
    <property type="entry name" value="Homeodomain-like"/>
    <property type="match status" value="2"/>
</dbReference>
<dbReference type="InterPro" id="IPR050204">
    <property type="entry name" value="AraC_XylS_family_regulators"/>
</dbReference>
<dbReference type="PRINTS" id="PR00032">
    <property type="entry name" value="HTHARAC"/>
</dbReference>
<dbReference type="EMBL" id="JBHTAI010000012">
    <property type="protein sequence ID" value="MFC7150817.1"/>
    <property type="molecule type" value="Genomic_DNA"/>
</dbReference>
<proteinExistence type="predicted"/>
<evidence type="ECO:0000256" key="2">
    <source>
        <dbReference type="ARBA" id="ARBA00023125"/>
    </source>
</evidence>
<dbReference type="Proteomes" id="UP001596378">
    <property type="component" value="Unassembled WGS sequence"/>
</dbReference>
<dbReference type="InterPro" id="IPR037923">
    <property type="entry name" value="HTH-like"/>
</dbReference>
<name>A0ABW2FC66_9BACL</name>
<dbReference type="PANTHER" id="PTHR46796:SF6">
    <property type="entry name" value="ARAC SUBFAMILY"/>
    <property type="match status" value="1"/>
</dbReference>
<reference evidence="6" key="1">
    <citation type="journal article" date="2019" name="Int. J. Syst. Evol. Microbiol.">
        <title>The Global Catalogue of Microorganisms (GCM) 10K type strain sequencing project: providing services to taxonomists for standard genome sequencing and annotation.</title>
        <authorList>
            <consortium name="The Broad Institute Genomics Platform"/>
            <consortium name="The Broad Institute Genome Sequencing Center for Infectious Disease"/>
            <person name="Wu L."/>
            <person name="Ma J."/>
        </authorList>
    </citation>
    <scope>NUCLEOTIDE SEQUENCE [LARGE SCALE GENOMIC DNA]</scope>
    <source>
        <strain evidence="6">KCTC 12907</strain>
    </source>
</reference>
<evidence type="ECO:0000313" key="5">
    <source>
        <dbReference type="EMBL" id="MFC7150817.1"/>
    </source>
</evidence>
<dbReference type="PANTHER" id="PTHR46796">
    <property type="entry name" value="HTH-TYPE TRANSCRIPTIONAL ACTIVATOR RHAS-RELATED"/>
    <property type="match status" value="1"/>
</dbReference>
<keyword evidence="3" id="KW-0804">Transcription</keyword>
<dbReference type="SUPFAM" id="SSF51215">
    <property type="entry name" value="Regulatory protein AraC"/>
    <property type="match status" value="1"/>
</dbReference>
<dbReference type="Gene3D" id="1.10.10.60">
    <property type="entry name" value="Homeodomain-like"/>
    <property type="match status" value="2"/>
</dbReference>
<evidence type="ECO:0000259" key="4">
    <source>
        <dbReference type="PROSITE" id="PS01124"/>
    </source>
</evidence>
<dbReference type="InterPro" id="IPR009057">
    <property type="entry name" value="Homeodomain-like_sf"/>
</dbReference>
<sequence length="296" mass="34134">MPRQLDFEWSEELALPYVRLCYRFINESFFQGPRRLLDYLVLYLEQGRYLLTVEGTEYELLEGEFALIQPGWLFTTRGYGQCIVPNAHLDFFYRPRREESFVTTPGMTSLEGYSGLLQPRLNDLPGVEVPVKFKPKRPVECRDTLYRMIEHFKGNDLRSALQVQQLALELLLHMIGDHELPVSAGFAEQQFRAKMNAFFSFRLSAPLSVSDMAEHAGYSESHFSALFARSFGTTPHRHLLLLRIERAKELLASTSLKLDLIADYCGFADAAHFSKVFKRETGLAPSDYRRRERGTT</sequence>
<gene>
    <name evidence="5" type="ORF">ACFQMJ_19970</name>
</gene>
<dbReference type="InterPro" id="IPR020449">
    <property type="entry name" value="Tscrpt_reg_AraC-type_HTH"/>
</dbReference>
<evidence type="ECO:0000256" key="3">
    <source>
        <dbReference type="ARBA" id="ARBA00023163"/>
    </source>
</evidence>
<comment type="caution">
    <text evidence="5">The sequence shown here is derived from an EMBL/GenBank/DDBJ whole genome shotgun (WGS) entry which is preliminary data.</text>
</comment>
<evidence type="ECO:0000256" key="1">
    <source>
        <dbReference type="ARBA" id="ARBA00023015"/>
    </source>
</evidence>